<dbReference type="PATRIC" id="fig|2064.6.peg.2204"/>
<name>A0A0D0N8S8_KITGR</name>
<accession>A0A0D0N8S8</accession>
<proteinExistence type="predicted"/>
<dbReference type="Proteomes" id="UP000032066">
    <property type="component" value="Unassembled WGS sequence"/>
</dbReference>
<organism evidence="1 2">
    <name type="scientific">Kitasatospora griseola</name>
    <name type="common">Streptomyces griseolosporeus</name>
    <dbReference type="NCBI Taxonomy" id="2064"/>
    <lineage>
        <taxon>Bacteria</taxon>
        <taxon>Bacillati</taxon>
        <taxon>Actinomycetota</taxon>
        <taxon>Actinomycetes</taxon>
        <taxon>Kitasatosporales</taxon>
        <taxon>Streptomycetaceae</taxon>
        <taxon>Kitasatospora</taxon>
    </lineage>
</organism>
<dbReference type="EMBL" id="JXZB01000002">
    <property type="protein sequence ID" value="KIQ64630.1"/>
    <property type="molecule type" value="Genomic_DNA"/>
</dbReference>
<gene>
    <name evidence="1" type="ORF">TR51_10365</name>
</gene>
<sequence length="128" mass="12967">MAATAMPCVAPWVSRTWTAVDVGVALAPRPQRRGQCLPVRLLHGFLRRVFAGDDGGAAACGVDSEQGCGPPAGGVEGELQGAVVPLSEADADGDGAGLRGRGLRSGWLLVRADQDHGPLGLGDGVQGE</sequence>
<comment type="caution">
    <text evidence="1">The sequence shown here is derived from an EMBL/GenBank/DDBJ whole genome shotgun (WGS) entry which is preliminary data.</text>
</comment>
<protein>
    <submittedName>
        <fullName evidence="1">Uncharacterized protein</fullName>
    </submittedName>
</protein>
<evidence type="ECO:0000313" key="2">
    <source>
        <dbReference type="Proteomes" id="UP000032066"/>
    </source>
</evidence>
<reference evidence="1 2" key="1">
    <citation type="submission" date="2015-02" db="EMBL/GenBank/DDBJ databases">
        <title>Draft genome sequence of Kitasatospora griseola MF730-N6, a bafilomycin, terpentecin and satosporin producer.</title>
        <authorList>
            <person name="Arens J.C."/>
            <person name="Haltli B."/>
            <person name="Kerr R.G."/>
        </authorList>
    </citation>
    <scope>NUCLEOTIDE SEQUENCE [LARGE SCALE GENOMIC DNA]</scope>
    <source>
        <strain evidence="1 2">MF730-N6</strain>
    </source>
</reference>
<evidence type="ECO:0000313" key="1">
    <source>
        <dbReference type="EMBL" id="KIQ64630.1"/>
    </source>
</evidence>
<dbReference type="AlphaFoldDB" id="A0A0D0N8S8"/>
<dbReference type="STRING" id="2064.TR51_10365"/>
<keyword evidence="2" id="KW-1185">Reference proteome</keyword>